<dbReference type="Proteomes" id="UP001523369">
    <property type="component" value="Unassembled WGS sequence"/>
</dbReference>
<dbReference type="EMBL" id="JAMYJR010000064">
    <property type="protein sequence ID" value="MCO8277739.1"/>
    <property type="molecule type" value="Genomic_DNA"/>
</dbReference>
<sequence length="196" mass="21693">MFDGEFEIHLTVRADPGPAGYAEAHGLKYTRIVLDRGTTPDQPMLTARAHGPFAAVAAEAHEWQARLVAEGFTVTRVKVEASPFNADVPQHEAQASPDRYFEHHIKLVVDTDGIELARHVSSRHDAHVSRNARRGDPDGHHERFVTQRCYDCGLPEARRRLDALLADLTGLTVVEVEQEYVVLDSNPAVDAGWITG</sequence>
<name>A0ABT1E3N2_9ACTN</name>
<feature type="region of interest" description="Disordered" evidence="1">
    <location>
        <begin position="121"/>
        <end position="140"/>
    </location>
</feature>
<dbReference type="RefSeq" id="WP_253243748.1">
    <property type="nucleotide sequence ID" value="NZ_JAMYJR010000064.1"/>
</dbReference>
<evidence type="ECO:0000256" key="1">
    <source>
        <dbReference type="SAM" id="MobiDB-lite"/>
    </source>
</evidence>
<comment type="caution">
    <text evidence="2">The sequence shown here is derived from an EMBL/GenBank/DDBJ whole genome shotgun (WGS) entry which is preliminary data.</text>
</comment>
<reference evidence="2 3" key="1">
    <citation type="submission" date="2022-06" db="EMBL/GenBank/DDBJ databases">
        <title>New Species of the Genus Actinoplanes, ActinopZanes ferrugineus.</title>
        <authorList>
            <person name="Ding P."/>
        </authorList>
    </citation>
    <scope>NUCLEOTIDE SEQUENCE [LARGE SCALE GENOMIC DNA]</scope>
    <source>
        <strain evidence="2 3">TRM88003</strain>
    </source>
</reference>
<proteinExistence type="predicted"/>
<organism evidence="2 3">
    <name type="scientific">Paractinoplanes aksuensis</name>
    <dbReference type="NCBI Taxonomy" id="2939490"/>
    <lineage>
        <taxon>Bacteria</taxon>
        <taxon>Bacillati</taxon>
        <taxon>Actinomycetota</taxon>
        <taxon>Actinomycetes</taxon>
        <taxon>Micromonosporales</taxon>
        <taxon>Micromonosporaceae</taxon>
        <taxon>Paractinoplanes</taxon>
    </lineage>
</organism>
<evidence type="ECO:0000313" key="3">
    <source>
        <dbReference type="Proteomes" id="UP001523369"/>
    </source>
</evidence>
<keyword evidence="3" id="KW-1185">Reference proteome</keyword>
<evidence type="ECO:0008006" key="4">
    <source>
        <dbReference type="Google" id="ProtNLM"/>
    </source>
</evidence>
<gene>
    <name evidence="2" type="ORF">M1L60_44915</name>
</gene>
<evidence type="ECO:0000313" key="2">
    <source>
        <dbReference type="EMBL" id="MCO8277739.1"/>
    </source>
</evidence>
<accession>A0ABT1E3N2</accession>
<protein>
    <recommendedName>
        <fullName evidence="4">Ankyrin</fullName>
    </recommendedName>
</protein>